<organism evidence="1 2">
    <name type="scientific">Aminobacter aminovorans</name>
    <name type="common">Chelatobacter heintzii</name>
    <dbReference type="NCBI Taxonomy" id="83263"/>
    <lineage>
        <taxon>Bacteria</taxon>
        <taxon>Pseudomonadati</taxon>
        <taxon>Pseudomonadota</taxon>
        <taxon>Alphaproteobacteria</taxon>
        <taxon>Hyphomicrobiales</taxon>
        <taxon>Phyllobacteriaceae</taxon>
        <taxon>Aminobacter</taxon>
    </lineage>
</organism>
<name>A0A380WMR1_AMIAI</name>
<reference evidence="1 2" key="1">
    <citation type="submission" date="2018-06" db="EMBL/GenBank/DDBJ databases">
        <authorList>
            <consortium name="Pathogen Informatics"/>
            <person name="Doyle S."/>
        </authorList>
    </citation>
    <scope>NUCLEOTIDE SEQUENCE [LARGE SCALE GENOMIC DNA]</scope>
    <source>
        <strain evidence="1 2">NCTC10684</strain>
    </source>
</reference>
<dbReference type="Pfam" id="PF10025">
    <property type="entry name" value="DUF2267"/>
    <property type="match status" value="1"/>
</dbReference>
<dbReference type="AlphaFoldDB" id="A0A380WMR1"/>
<proteinExistence type="predicted"/>
<evidence type="ECO:0000313" key="1">
    <source>
        <dbReference type="EMBL" id="SUU89612.1"/>
    </source>
</evidence>
<dbReference type="EMBL" id="UFSM01000001">
    <property type="protein sequence ID" value="SUU89612.1"/>
    <property type="molecule type" value="Genomic_DNA"/>
</dbReference>
<sequence length="141" mass="15995">MSHASSSNFLHAAEQAQQWANELAADLGWPEHRAHRLLKAVLPTLRDWLSSEESADLSSQLPELIRGIYFEGWNPATSPAVAREKREFVLRVAETFGHDSSINLDEAISAVFSLLDRHLSHGEIVQVRNSMRKSLRRLWPE</sequence>
<gene>
    <name evidence="1" type="ORF">NCTC10684_02853</name>
</gene>
<accession>A0A380WMR1</accession>
<dbReference type="Proteomes" id="UP000254701">
    <property type="component" value="Unassembled WGS sequence"/>
</dbReference>
<protein>
    <submittedName>
        <fullName evidence="1">Uncharacterized conserved protein (DUF2267)</fullName>
    </submittedName>
</protein>
<dbReference type="InterPro" id="IPR018727">
    <property type="entry name" value="DUF2267"/>
</dbReference>
<dbReference type="Gene3D" id="1.10.490.110">
    <property type="entry name" value="Uncharacterized conserved protein DUF2267"/>
    <property type="match status" value="1"/>
</dbReference>
<evidence type="ECO:0000313" key="2">
    <source>
        <dbReference type="Proteomes" id="UP000254701"/>
    </source>
</evidence>
<dbReference type="InterPro" id="IPR038282">
    <property type="entry name" value="DUF2267_sf"/>
</dbReference>
<dbReference type="OrthoDB" id="20942at2"/>